<keyword evidence="4" id="KW-1185">Reference proteome</keyword>
<dbReference type="Proteomes" id="UP000241587">
    <property type="component" value="Unassembled WGS sequence"/>
</dbReference>
<organism evidence="2 4">
    <name type="scientific">Fusarium culmorum</name>
    <dbReference type="NCBI Taxonomy" id="5516"/>
    <lineage>
        <taxon>Eukaryota</taxon>
        <taxon>Fungi</taxon>
        <taxon>Dikarya</taxon>
        <taxon>Ascomycota</taxon>
        <taxon>Pezizomycotina</taxon>
        <taxon>Sordariomycetes</taxon>
        <taxon>Hypocreomycetidae</taxon>
        <taxon>Hypocreales</taxon>
        <taxon>Nectriaceae</taxon>
        <taxon>Fusarium</taxon>
    </lineage>
</organism>
<dbReference type="AlphaFoldDB" id="A0A2T4GEB0"/>
<evidence type="ECO:0000256" key="1">
    <source>
        <dbReference type="SAM" id="MobiDB-lite"/>
    </source>
</evidence>
<accession>A0A2T4GEB0</accession>
<proteinExistence type="predicted"/>
<dbReference type="Proteomes" id="UP000663297">
    <property type="component" value="Chromosome 3"/>
</dbReference>
<feature type="compositionally biased region" description="Polar residues" evidence="1">
    <location>
        <begin position="16"/>
        <end position="32"/>
    </location>
</feature>
<evidence type="ECO:0000313" key="2">
    <source>
        <dbReference type="EMBL" id="PTD01926.1"/>
    </source>
</evidence>
<dbReference type="EMBL" id="PVEM01000028">
    <property type="protein sequence ID" value="PTD01926.1"/>
    <property type="molecule type" value="Genomic_DNA"/>
</dbReference>
<evidence type="ECO:0000313" key="4">
    <source>
        <dbReference type="Proteomes" id="UP000241587"/>
    </source>
</evidence>
<gene>
    <name evidence="2" type="ORF">FCULG_00009896</name>
    <name evidence="3" type="ORF">HYE67_006309</name>
</gene>
<evidence type="ECO:0000313" key="3">
    <source>
        <dbReference type="EMBL" id="QPC64078.1"/>
    </source>
</evidence>
<reference evidence="3" key="2">
    <citation type="submission" date="2020-11" db="EMBL/GenBank/DDBJ databases">
        <title>The chromosome-scale genome resource for two endophytic Fusarium species: F. culmorum and F. pseudograminearum.</title>
        <authorList>
            <person name="Yuan Z."/>
        </authorList>
    </citation>
    <scope>NUCLEOTIDE SEQUENCE</scope>
    <source>
        <strain evidence="3">Class2-1B</strain>
    </source>
</reference>
<name>A0A2T4GEB0_FUSCU</name>
<feature type="region of interest" description="Disordered" evidence="1">
    <location>
        <begin position="16"/>
        <end position="35"/>
    </location>
</feature>
<reference evidence="2 4" key="1">
    <citation type="submission" date="2018-02" db="EMBL/GenBank/DDBJ databases">
        <title>Fusarium culmorum secondary metabolites in fungal-bacterial-plant interactions.</title>
        <authorList>
            <person name="Schmidt R."/>
        </authorList>
    </citation>
    <scope>NUCLEOTIDE SEQUENCE [LARGE SCALE GENOMIC DNA]</scope>
    <source>
        <strain evidence="2 4">PV</strain>
    </source>
</reference>
<sequence>MGIRLSDDACILPSRNTSMPAHTSRTGLSWVSKSGHPAERKPGIYQLSVDDGLGRSAVFHIQRHRAINAEAKIEDITETSLKESIADRTSITLNQKITIQKAIFLLYRRSFIHDLTREYSVRSHRPYIKAAIVILEYQWRMSQET</sequence>
<protein>
    <submittedName>
        <fullName evidence="2">Uncharacterized protein</fullName>
    </submittedName>
</protein>
<dbReference type="EMBL" id="CP064749">
    <property type="protein sequence ID" value="QPC64078.1"/>
    <property type="molecule type" value="Genomic_DNA"/>
</dbReference>